<dbReference type="GO" id="GO:0003677">
    <property type="term" value="F:DNA binding"/>
    <property type="evidence" value="ECO:0007669"/>
    <property type="project" value="UniProtKB-KW"/>
</dbReference>
<keyword evidence="8" id="KW-0511">Multifunctional enzyme</keyword>
<dbReference type="SUPFAM" id="SSF53697">
    <property type="entry name" value="SIS domain"/>
    <property type="match status" value="1"/>
</dbReference>
<dbReference type="InterPro" id="IPR035472">
    <property type="entry name" value="RpiR-like_SIS"/>
</dbReference>
<dbReference type="InterPro" id="IPR043129">
    <property type="entry name" value="ATPase_NBD"/>
</dbReference>
<evidence type="ECO:0000256" key="11">
    <source>
        <dbReference type="SAM" id="MobiDB-lite"/>
    </source>
</evidence>
<name>A0A246WRD1_9BURK</name>
<feature type="compositionally biased region" description="Polar residues" evidence="11">
    <location>
        <begin position="1"/>
        <end position="12"/>
    </location>
</feature>
<dbReference type="RefSeq" id="WP_088751393.1">
    <property type="nucleotide sequence ID" value="NZ_CP193789.1"/>
</dbReference>
<dbReference type="Gene3D" id="3.40.367.20">
    <property type="match status" value="1"/>
</dbReference>
<keyword evidence="3 10" id="KW-0418">Kinase</keyword>
<feature type="binding site" evidence="10">
    <location>
        <begin position="26"/>
        <end position="31"/>
    </location>
    <ligand>
        <name>ATP</name>
        <dbReference type="ChEBI" id="CHEBI:30616"/>
    </ligand>
</feature>
<dbReference type="GO" id="GO:0003700">
    <property type="term" value="F:DNA-binding transcription factor activity"/>
    <property type="evidence" value="ECO:0007669"/>
    <property type="project" value="InterPro"/>
</dbReference>
<keyword evidence="7" id="KW-0804">Transcription</keyword>
<evidence type="ECO:0000256" key="10">
    <source>
        <dbReference type="HAMAP-Rule" id="MF_00524"/>
    </source>
</evidence>
<dbReference type="CDD" id="cd05013">
    <property type="entry name" value="SIS_RpiR"/>
    <property type="match status" value="1"/>
</dbReference>
<gene>
    <name evidence="10" type="primary">glk</name>
    <name evidence="14" type="ORF">CEJ42_13365</name>
</gene>
<comment type="subcellular location">
    <subcellularLocation>
        <location evidence="10">Cytoplasm</location>
    </subcellularLocation>
</comment>
<dbReference type="InterPro" id="IPR009057">
    <property type="entry name" value="Homeodomain-like_sf"/>
</dbReference>
<evidence type="ECO:0000256" key="4">
    <source>
        <dbReference type="ARBA" id="ARBA00023015"/>
    </source>
</evidence>
<proteinExistence type="inferred from homology"/>
<keyword evidence="6 10" id="KW-0324">Glycolysis</keyword>
<dbReference type="Pfam" id="PF01418">
    <property type="entry name" value="HTH_6"/>
    <property type="match status" value="1"/>
</dbReference>
<evidence type="ECO:0000259" key="12">
    <source>
        <dbReference type="PROSITE" id="PS51071"/>
    </source>
</evidence>
<evidence type="ECO:0000256" key="5">
    <source>
        <dbReference type="ARBA" id="ARBA00023125"/>
    </source>
</evidence>
<comment type="caution">
    <text evidence="14">The sequence shown here is derived from an EMBL/GenBank/DDBJ whole genome shotgun (WGS) entry which is preliminary data.</text>
</comment>
<evidence type="ECO:0000256" key="7">
    <source>
        <dbReference type="ARBA" id="ARBA00023163"/>
    </source>
</evidence>
<feature type="domain" description="SIS" evidence="13">
    <location>
        <begin position="460"/>
        <end position="599"/>
    </location>
</feature>
<evidence type="ECO:0000256" key="2">
    <source>
        <dbReference type="ARBA" id="ARBA00022679"/>
    </source>
</evidence>
<dbReference type="PROSITE" id="PS51071">
    <property type="entry name" value="HTH_RPIR"/>
    <property type="match status" value="1"/>
</dbReference>
<dbReference type="InterPro" id="IPR000281">
    <property type="entry name" value="HTH_RpiR"/>
</dbReference>
<feature type="region of interest" description="Disordered" evidence="11">
    <location>
        <begin position="1"/>
        <end position="23"/>
    </location>
</feature>
<evidence type="ECO:0000256" key="6">
    <source>
        <dbReference type="ARBA" id="ARBA00023152"/>
    </source>
</evidence>
<dbReference type="CDD" id="cd24008">
    <property type="entry name" value="ASKHA_NBD_GLK"/>
    <property type="match status" value="1"/>
</dbReference>
<dbReference type="EMBL" id="NJGU01000006">
    <property type="protein sequence ID" value="OWY28948.1"/>
    <property type="molecule type" value="Genomic_DNA"/>
</dbReference>
<evidence type="ECO:0000256" key="1">
    <source>
        <dbReference type="ARBA" id="ARBA00007693"/>
    </source>
</evidence>
<dbReference type="Pfam" id="PF01380">
    <property type="entry name" value="SIS"/>
    <property type="match status" value="1"/>
</dbReference>
<dbReference type="InterPro" id="IPR003836">
    <property type="entry name" value="Glucokinase"/>
</dbReference>
<dbReference type="AlphaFoldDB" id="A0A246WRD1"/>
<comment type="similarity">
    <text evidence="10">Belongs to the bacterial glucokinase family.</text>
</comment>
<dbReference type="GO" id="GO:0005829">
    <property type="term" value="C:cytosol"/>
    <property type="evidence" value="ECO:0007669"/>
    <property type="project" value="TreeGrafter"/>
</dbReference>
<dbReference type="NCBIfam" id="NF001416">
    <property type="entry name" value="PRK00292.1-3"/>
    <property type="match status" value="1"/>
</dbReference>
<comment type="similarity">
    <text evidence="1">In the N-terminal section; belongs to the bacterial glucokinase family.</text>
</comment>
<sequence length="604" mass="63804">MQTGDQNSSTIHTGGADHADGPRLLADIGGTNARFALEPGPGRIEQIKTLPAAEYKEFTDAVQAYLRLAGNPPVRHAVVDIANPVQGDQIKMTNHDWAFSIEAARQLLGFDTLLVVNDFTALSMAVPQLKPADLWQIGGGQPEAEQPIGLVGAGTGLGVGGLVRGGGRWLPLASEGGHVAFAPANPREAAVLQYGWQSHEHLSAERLVSGPGLEMIHRALLAIDGHPAEELKAAQIVERGLQQGDAICKETVDLFCSMLGTVAADLALTLGALGGIYIGGGVVPHLGDYFGRSPFRARFENKGRMSVLTRKIPTYVITADYPAFIGVSAILDEKLGAGGVPILERIRRMQADFSPAEERVAALVLAHPRVVAGEPISAIARRAKVSQPTVIRFCRSMGCEGLADFKLKLASGVTGNLPVAHSTVQEDDAPLDVAAKVADNTIAAILELRDTINADTLTRVVDELNRAARVELYGFGSCGTVAEDAQQKLFSLGLACAAYVDPQLQEVSASRLKAGDAAVFISDSGKLGHLSRAMELALESGATVIALAPAQSQLARRAHHALAVEHDEDTATQMPMLSRTLFLLVVDMLVVSLSLQRATGDDAA</sequence>
<keyword evidence="5" id="KW-0238">DNA-binding</keyword>
<dbReference type="PANTHER" id="PTHR47690:SF1">
    <property type="entry name" value="GLUCOKINASE"/>
    <property type="match status" value="1"/>
</dbReference>
<reference evidence="14 15" key="1">
    <citation type="submission" date="2017-06" db="EMBL/GenBank/DDBJ databases">
        <title>Herbaspirillum phytohormonus sp. nov., isolated from the root nodule of Robinia pseudoacacia in lead-zinc mine.</title>
        <authorList>
            <person name="Fan M."/>
            <person name="Lin Y."/>
        </authorList>
    </citation>
    <scope>NUCLEOTIDE SEQUENCE [LARGE SCALE GENOMIC DNA]</scope>
    <source>
        <strain evidence="14 15">HZ10</strain>
    </source>
</reference>
<dbReference type="Gene3D" id="3.40.50.10490">
    <property type="entry name" value="Glucose-6-phosphate isomerase like protein, domain 1"/>
    <property type="match status" value="1"/>
</dbReference>
<dbReference type="HAMAP" id="MF_00524">
    <property type="entry name" value="Glucokinase"/>
    <property type="match status" value="1"/>
</dbReference>
<dbReference type="InterPro" id="IPR050201">
    <property type="entry name" value="Bacterial_glucokinase"/>
</dbReference>
<dbReference type="PROSITE" id="PS51464">
    <property type="entry name" value="SIS"/>
    <property type="match status" value="1"/>
</dbReference>
<evidence type="ECO:0000256" key="9">
    <source>
        <dbReference type="ARBA" id="ARBA00049060"/>
    </source>
</evidence>
<dbReference type="GO" id="GO:0005524">
    <property type="term" value="F:ATP binding"/>
    <property type="evidence" value="ECO:0007669"/>
    <property type="project" value="UniProtKB-UniRule"/>
</dbReference>
<dbReference type="Gene3D" id="3.30.420.40">
    <property type="match status" value="1"/>
</dbReference>
<evidence type="ECO:0000256" key="3">
    <source>
        <dbReference type="ARBA" id="ARBA00022777"/>
    </source>
</evidence>
<keyword evidence="10" id="KW-0547">Nucleotide-binding</keyword>
<dbReference type="GO" id="GO:0005536">
    <property type="term" value="F:D-glucose binding"/>
    <property type="evidence" value="ECO:0007669"/>
    <property type="project" value="InterPro"/>
</dbReference>
<evidence type="ECO:0000259" key="13">
    <source>
        <dbReference type="PROSITE" id="PS51464"/>
    </source>
</evidence>
<dbReference type="InterPro" id="IPR046348">
    <property type="entry name" value="SIS_dom_sf"/>
</dbReference>
<dbReference type="InterPro" id="IPR001347">
    <property type="entry name" value="SIS_dom"/>
</dbReference>
<dbReference type="Gene3D" id="1.10.10.10">
    <property type="entry name" value="Winged helix-like DNA-binding domain superfamily/Winged helix DNA-binding domain"/>
    <property type="match status" value="1"/>
</dbReference>
<evidence type="ECO:0000313" key="14">
    <source>
        <dbReference type="EMBL" id="OWY28948.1"/>
    </source>
</evidence>
<accession>A0A246WRD1</accession>
<dbReference type="PANTHER" id="PTHR47690">
    <property type="entry name" value="GLUCOKINASE"/>
    <property type="match status" value="1"/>
</dbReference>
<feature type="domain" description="HTH rpiR-type" evidence="12">
    <location>
        <begin position="340"/>
        <end position="416"/>
    </location>
</feature>
<protein>
    <recommendedName>
        <fullName evidence="10">Glucokinase</fullName>
        <ecNumber evidence="10">2.7.1.2</ecNumber>
    </recommendedName>
    <alternativeName>
        <fullName evidence="10">Glucose kinase</fullName>
    </alternativeName>
</protein>
<dbReference type="GO" id="GO:0006096">
    <property type="term" value="P:glycolytic process"/>
    <property type="evidence" value="ECO:0007669"/>
    <property type="project" value="UniProtKB-UniRule"/>
</dbReference>
<dbReference type="EC" id="2.7.1.2" evidence="10"/>
<comment type="catalytic activity">
    <reaction evidence="9 10">
        <text>D-glucose + ATP = D-glucose 6-phosphate + ADP + H(+)</text>
        <dbReference type="Rhea" id="RHEA:17825"/>
        <dbReference type="ChEBI" id="CHEBI:4167"/>
        <dbReference type="ChEBI" id="CHEBI:15378"/>
        <dbReference type="ChEBI" id="CHEBI:30616"/>
        <dbReference type="ChEBI" id="CHEBI:61548"/>
        <dbReference type="ChEBI" id="CHEBI:456216"/>
        <dbReference type="EC" id="2.7.1.2"/>
    </reaction>
</comment>
<dbReference type="SUPFAM" id="SSF46689">
    <property type="entry name" value="Homeodomain-like"/>
    <property type="match status" value="1"/>
</dbReference>
<evidence type="ECO:0000256" key="8">
    <source>
        <dbReference type="ARBA" id="ARBA00023268"/>
    </source>
</evidence>
<keyword evidence="10" id="KW-0963">Cytoplasm</keyword>
<dbReference type="GO" id="GO:0004340">
    <property type="term" value="F:glucokinase activity"/>
    <property type="evidence" value="ECO:0007669"/>
    <property type="project" value="UniProtKB-UniRule"/>
</dbReference>
<dbReference type="Pfam" id="PF02685">
    <property type="entry name" value="Glucokinase"/>
    <property type="match status" value="1"/>
</dbReference>
<dbReference type="InterPro" id="IPR036388">
    <property type="entry name" value="WH-like_DNA-bd_sf"/>
</dbReference>
<keyword evidence="2 10" id="KW-0808">Transferase</keyword>
<dbReference type="SUPFAM" id="SSF53067">
    <property type="entry name" value="Actin-like ATPase domain"/>
    <property type="match status" value="1"/>
</dbReference>
<dbReference type="Proteomes" id="UP000197596">
    <property type="component" value="Unassembled WGS sequence"/>
</dbReference>
<evidence type="ECO:0000313" key="15">
    <source>
        <dbReference type="Proteomes" id="UP000197596"/>
    </source>
</evidence>
<keyword evidence="10" id="KW-0067">ATP-binding</keyword>
<organism evidence="14 15">
    <name type="scientific">Herbaspirillum robiniae</name>
    <dbReference type="NCBI Taxonomy" id="2014887"/>
    <lineage>
        <taxon>Bacteria</taxon>
        <taxon>Pseudomonadati</taxon>
        <taxon>Pseudomonadota</taxon>
        <taxon>Betaproteobacteria</taxon>
        <taxon>Burkholderiales</taxon>
        <taxon>Oxalobacteraceae</taxon>
        <taxon>Herbaspirillum</taxon>
    </lineage>
</organism>
<dbReference type="NCBIfam" id="TIGR00749">
    <property type="entry name" value="glk"/>
    <property type="match status" value="1"/>
</dbReference>
<keyword evidence="4" id="KW-0805">Transcription regulation</keyword>